<dbReference type="RefSeq" id="WP_147851839.1">
    <property type="nucleotide sequence ID" value="NZ_VDUZ01000065.1"/>
</dbReference>
<accession>A0A5C8PAQ2</accession>
<dbReference type="OrthoDB" id="9823519at2"/>
<gene>
    <name evidence="1" type="ORF">FHP25_35935</name>
</gene>
<evidence type="ECO:0000313" key="2">
    <source>
        <dbReference type="Proteomes" id="UP000321638"/>
    </source>
</evidence>
<sequence length="323" mass="35938">MKHVLGLVCAIALGVAIDAGDARSAPGSPGSAACDALVIEPSVNAIVREVFEEKGKKLSRSGLPSRDFWEKNRNIEFVVCNNMGGYDTFLYEQMVIFDYKMIGFLFSQSRAFILGRYISLDRQFDVHADLVSQFVKQGPELSTGPLAILERKALALGVGKTGLEKFYADEQFKQREQNLFLISMYFLTMHERCHVALDHPVQVQAMKGLSDGEISRRRQLLELAADRCALDIINADEAQFRSSPISFFGVLMTVATQSITANLPSLRSDQSHPSTRYRLAAATEISLAYIAKSGSPNAERYMLITKATADYFDDLLRRFEVSP</sequence>
<dbReference type="EMBL" id="VDUZ01000065">
    <property type="protein sequence ID" value="TXL70115.1"/>
    <property type="molecule type" value="Genomic_DNA"/>
</dbReference>
<reference evidence="1 2" key="1">
    <citation type="submission" date="2019-06" db="EMBL/GenBank/DDBJ databases">
        <title>New taxonomy in bacterial strain CC-CFT640, isolated from vineyard.</title>
        <authorList>
            <person name="Lin S.-Y."/>
            <person name="Tsai C.-F."/>
            <person name="Young C.-C."/>
        </authorList>
    </citation>
    <scope>NUCLEOTIDE SEQUENCE [LARGE SCALE GENOMIC DNA]</scope>
    <source>
        <strain evidence="1 2">CC-CFT640</strain>
    </source>
</reference>
<dbReference type="PROSITE" id="PS51257">
    <property type="entry name" value="PROKAR_LIPOPROTEIN"/>
    <property type="match status" value="1"/>
</dbReference>
<dbReference type="Proteomes" id="UP000321638">
    <property type="component" value="Unassembled WGS sequence"/>
</dbReference>
<organism evidence="1 2">
    <name type="scientific">Vineibacter terrae</name>
    <dbReference type="NCBI Taxonomy" id="2586908"/>
    <lineage>
        <taxon>Bacteria</taxon>
        <taxon>Pseudomonadati</taxon>
        <taxon>Pseudomonadota</taxon>
        <taxon>Alphaproteobacteria</taxon>
        <taxon>Hyphomicrobiales</taxon>
        <taxon>Vineibacter</taxon>
    </lineage>
</organism>
<keyword evidence="2" id="KW-1185">Reference proteome</keyword>
<evidence type="ECO:0000313" key="1">
    <source>
        <dbReference type="EMBL" id="TXL70115.1"/>
    </source>
</evidence>
<protein>
    <submittedName>
        <fullName evidence="1">Uncharacterized protein</fullName>
    </submittedName>
</protein>
<comment type="caution">
    <text evidence="1">The sequence shown here is derived from an EMBL/GenBank/DDBJ whole genome shotgun (WGS) entry which is preliminary data.</text>
</comment>
<proteinExistence type="predicted"/>
<dbReference type="AlphaFoldDB" id="A0A5C8PAQ2"/>
<name>A0A5C8PAQ2_9HYPH</name>